<name>A0ABR4DG04_9PEZI</name>
<comment type="caution">
    <text evidence="11">The sequence shown here is derived from an EMBL/GenBank/DDBJ whole genome shotgun (WGS) entry which is preliminary data.</text>
</comment>
<evidence type="ECO:0000256" key="9">
    <source>
        <dbReference type="SAM" id="MobiDB-lite"/>
    </source>
</evidence>
<dbReference type="Gene3D" id="3.20.100.10">
    <property type="entry name" value="mRNA triphosphatase Cet1-like"/>
    <property type="match status" value="1"/>
</dbReference>
<evidence type="ECO:0000256" key="1">
    <source>
        <dbReference type="ARBA" id="ARBA00001946"/>
    </source>
</evidence>
<feature type="compositionally biased region" description="Polar residues" evidence="9">
    <location>
        <begin position="296"/>
        <end position="312"/>
    </location>
</feature>
<evidence type="ECO:0000256" key="5">
    <source>
        <dbReference type="ARBA" id="ARBA00022801"/>
    </source>
</evidence>
<dbReference type="InterPro" id="IPR033469">
    <property type="entry name" value="CYTH-like_dom_sf"/>
</dbReference>
<dbReference type="Proteomes" id="UP001600064">
    <property type="component" value="Unassembled WGS sequence"/>
</dbReference>
<dbReference type="CDD" id="cd07470">
    <property type="entry name" value="CYTH-like_mRNA_RTPase"/>
    <property type="match status" value="1"/>
</dbReference>
<comment type="subunit">
    <text evidence="8">Heterodimer. The mRNA-capping enzyme is composed of two separate chains alpha and beta, respectively a mRNA guanylyltransferase and an mRNA 5'-triphosphate monophosphatase.</text>
</comment>
<feature type="compositionally biased region" description="Pro residues" evidence="9">
    <location>
        <begin position="14"/>
        <end position="46"/>
    </location>
</feature>
<protein>
    <recommendedName>
        <fullName evidence="8">mRNA-capping enzyme subunit beta</fullName>
        <ecNumber evidence="8">3.6.1.74</ecNumber>
    </recommendedName>
    <alternativeName>
        <fullName evidence="8">mRNA 5'-phosphatase</fullName>
    </alternativeName>
    <alternativeName>
        <fullName evidence="8">mRNA 5'-triphosphate monophosphatase</fullName>
    </alternativeName>
</protein>
<comment type="cofactor">
    <cofactor evidence="1 8">
        <name>Mg(2+)</name>
        <dbReference type="ChEBI" id="CHEBI:18420"/>
    </cofactor>
</comment>
<feature type="region of interest" description="Disordered" evidence="9">
    <location>
        <begin position="1"/>
        <end position="548"/>
    </location>
</feature>
<dbReference type="RefSeq" id="XP_070867500.1">
    <property type="nucleotide sequence ID" value="XM_071010021.1"/>
</dbReference>
<keyword evidence="6 8" id="KW-0539">Nucleus</keyword>
<reference evidence="11 12" key="1">
    <citation type="journal article" date="2024" name="Commun. Biol.">
        <title>Comparative genomic analysis of thermophilic fungi reveals convergent evolutionary adaptations and gene losses.</title>
        <authorList>
            <person name="Steindorff A.S."/>
            <person name="Aguilar-Pontes M.V."/>
            <person name="Robinson A.J."/>
            <person name="Andreopoulos B."/>
            <person name="LaButti K."/>
            <person name="Kuo A."/>
            <person name="Mondo S."/>
            <person name="Riley R."/>
            <person name="Otillar R."/>
            <person name="Haridas S."/>
            <person name="Lipzen A."/>
            <person name="Grimwood J."/>
            <person name="Schmutz J."/>
            <person name="Clum A."/>
            <person name="Reid I.D."/>
            <person name="Moisan M.C."/>
            <person name="Butler G."/>
            <person name="Nguyen T.T.M."/>
            <person name="Dewar K."/>
            <person name="Conant G."/>
            <person name="Drula E."/>
            <person name="Henrissat B."/>
            <person name="Hansel C."/>
            <person name="Singer S."/>
            <person name="Hutchinson M.I."/>
            <person name="de Vries R.P."/>
            <person name="Natvig D.O."/>
            <person name="Powell A.J."/>
            <person name="Tsang A."/>
            <person name="Grigoriev I.V."/>
        </authorList>
    </citation>
    <scope>NUCLEOTIDE SEQUENCE [LARGE SCALE GENOMIC DNA]</scope>
    <source>
        <strain evidence="11 12">ATCC 22073</strain>
    </source>
</reference>
<organism evidence="11 12">
    <name type="scientific">Remersonia thermophila</name>
    <dbReference type="NCBI Taxonomy" id="72144"/>
    <lineage>
        <taxon>Eukaryota</taxon>
        <taxon>Fungi</taxon>
        <taxon>Dikarya</taxon>
        <taxon>Ascomycota</taxon>
        <taxon>Pezizomycotina</taxon>
        <taxon>Sordariomycetes</taxon>
        <taxon>Sordariomycetidae</taxon>
        <taxon>Sordariales</taxon>
        <taxon>Sordariales incertae sedis</taxon>
        <taxon>Remersonia</taxon>
    </lineage>
</organism>
<keyword evidence="4 8" id="KW-0507">mRNA processing</keyword>
<comment type="subcellular location">
    <subcellularLocation>
        <location evidence="2 8">Nucleus</location>
    </subcellularLocation>
</comment>
<dbReference type="InterPro" id="IPR004206">
    <property type="entry name" value="mRNA_triPase_Cet1"/>
</dbReference>
<feature type="compositionally biased region" description="Polar residues" evidence="9">
    <location>
        <begin position="369"/>
        <end position="382"/>
    </location>
</feature>
<feature type="compositionally biased region" description="Pro residues" evidence="9">
    <location>
        <begin position="457"/>
        <end position="467"/>
    </location>
</feature>
<evidence type="ECO:0000256" key="8">
    <source>
        <dbReference type="RuleBase" id="RU367053"/>
    </source>
</evidence>
<sequence>MDLRGMLNDNGPSTPTPSKPAPPPPPQLHPPQHPPPPQAIPTPSLPSTPVQTASQQSFRDYGHTQPSPSRPLSQDYGAHRIPPAPFTSPPPPPYPGPGPGAGPGPSPYASRPPPPPPLQQIRTSDVRSPAVGPGQAHSPYQQTRTVSAPAAAGGYPFPPQQQITSPVQRHQYPPPPPPPSNQYRRDSYPPPTAAAGPAHPPPIASPYGPGPGPGPHVAQSSPTATPVSAHPHLPRGHSVQSTPTPTSAHSQPGQFANFVQGSPVSTPQSLQQPDLYPRQPSQPPTPGGGPPLSARPAQSQSIGYSQPSSPYQQRVPAPPSRQSTVQASPPPPPLNQLSRPASRQNVQEPRGPDPGKLLQPQGDTRDRSLSVSPKTRVSSLPSSAGRPGTGVSELETHPGQQAPPPIMRDRAVTPGKRKLDDRDLRPEEREKREMRPAPFANQGSRPPMQQPSSQQAPPTPAAAPPKALPKKRTVYRTVPPWAQSARDRPLAHPNRILYQPVPHSTYPQINGKHSRHASPDEKRTAAPAPRDPSAPPPPDSASQWGPLGPWEASITNWVPQEQLSKTVADFLFQHVVMNEDIGEIQSRGVKFEIEAKLGMLIDKNTNQRVDLPVMTECVLSDAGRNWLGFRSSMTEQQHKAFNQFLNRLVQETHPANKAAHANLPRPRLPIDYLHRYEVDRFFELPASVRDRLLPVCVAKPIASKGHGVKVRVTHDQKTDKVLGKIVKARIADLSLHFPDLPLDCRISVNLEMDWNGPIDELERMAASTGRPPPPVRTKDRLSYKHGCYQIDLTQVTQNTQGHNAHRMEKEHELEIEIDPTPVIAQGRRAQDGQPHQYVEVVDGLVNNIRILARKAKEFGTS</sequence>
<dbReference type="EMBL" id="JAZGUE010000003">
    <property type="protein sequence ID" value="KAL2268776.1"/>
    <property type="molecule type" value="Genomic_DNA"/>
</dbReference>
<feature type="compositionally biased region" description="Polar residues" evidence="9">
    <location>
        <begin position="47"/>
        <end position="72"/>
    </location>
</feature>
<evidence type="ECO:0000256" key="7">
    <source>
        <dbReference type="ARBA" id="ARBA00047740"/>
    </source>
</evidence>
<evidence type="ECO:0000313" key="11">
    <source>
        <dbReference type="EMBL" id="KAL2268776.1"/>
    </source>
</evidence>
<keyword evidence="12" id="KW-1185">Reference proteome</keyword>
<accession>A0ABR4DG04</accession>
<evidence type="ECO:0000313" key="12">
    <source>
        <dbReference type="Proteomes" id="UP001600064"/>
    </source>
</evidence>
<feature type="compositionally biased region" description="Pro residues" evidence="9">
    <location>
        <begin position="280"/>
        <end position="289"/>
    </location>
</feature>
<feature type="compositionally biased region" description="Basic and acidic residues" evidence="9">
    <location>
        <begin position="407"/>
        <end position="435"/>
    </location>
</feature>
<feature type="compositionally biased region" description="Polar residues" evidence="9">
    <location>
        <begin position="238"/>
        <end position="272"/>
    </location>
</feature>
<feature type="compositionally biased region" description="Pro residues" evidence="9">
    <location>
        <begin position="82"/>
        <end position="118"/>
    </location>
</feature>
<dbReference type="GeneID" id="98124665"/>
<dbReference type="PANTHER" id="PTHR28118:SF1">
    <property type="entry name" value="POLYNUCLEOTIDE 5'-TRIPHOSPHATASE CTL1-RELATED"/>
    <property type="match status" value="1"/>
</dbReference>
<evidence type="ECO:0000256" key="4">
    <source>
        <dbReference type="ARBA" id="ARBA00022664"/>
    </source>
</evidence>
<comment type="similarity">
    <text evidence="3 8">Belongs to the fungal TPase family.</text>
</comment>
<feature type="domain" description="mRNA triphosphatase Cet1-like" evidence="10">
    <location>
        <begin position="561"/>
        <end position="817"/>
    </location>
</feature>
<feature type="compositionally biased region" description="Low complexity" evidence="9">
    <location>
        <begin position="436"/>
        <end position="456"/>
    </location>
</feature>
<evidence type="ECO:0000259" key="10">
    <source>
        <dbReference type="Pfam" id="PF02940"/>
    </source>
</evidence>
<comment type="function">
    <text evidence="8">First step of mRNA capping. Converts the 5'-triphosphate end of a nascent mRNA chain into a diphosphate end.</text>
</comment>
<dbReference type="InterPro" id="IPR037009">
    <property type="entry name" value="mRNA_triPase_Cet1_sf"/>
</dbReference>
<keyword evidence="8" id="KW-0506">mRNA capping</keyword>
<dbReference type="SUPFAM" id="SSF55154">
    <property type="entry name" value="CYTH-like phosphatases"/>
    <property type="match status" value="1"/>
</dbReference>
<evidence type="ECO:0000256" key="2">
    <source>
        <dbReference type="ARBA" id="ARBA00004123"/>
    </source>
</evidence>
<evidence type="ECO:0000256" key="3">
    <source>
        <dbReference type="ARBA" id="ARBA00006345"/>
    </source>
</evidence>
<proteinExistence type="inferred from homology"/>
<feature type="compositionally biased region" description="Polar residues" evidence="9">
    <location>
        <begin position="335"/>
        <end position="347"/>
    </location>
</feature>
<dbReference type="PANTHER" id="PTHR28118">
    <property type="entry name" value="POLYNUCLEOTIDE 5'-TRIPHOSPHATASE-RELATED"/>
    <property type="match status" value="1"/>
</dbReference>
<dbReference type="InterPro" id="IPR040343">
    <property type="entry name" value="Cet1/Ctl1"/>
</dbReference>
<comment type="catalytic activity">
    <reaction evidence="7">
        <text>a 5'-end triphospho-ribonucleoside in mRNA + H2O = a 5'-end diphospho-ribonucleoside in mRNA + phosphate + H(+)</text>
        <dbReference type="Rhea" id="RHEA:67004"/>
        <dbReference type="Rhea" id="RHEA-COMP:17164"/>
        <dbReference type="Rhea" id="RHEA-COMP:17165"/>
        <dbReference type="ChEBI" id="CHEBI:15377"/>
        <dbReference type="ChEBI" id="CHEBI:15378"/>
        <dbReference type="ChEBI" id="CHEBI:43474"/>
        <dbReference type="ChEBI" id="CHEBI:167616"/>
        <dbReference type="ChEBI" id="CHEBI:167618"/>
        <dbReference type="EC" id="3.6.1.74"/>
    </reaction>
    <physiologicalReaction direction="left-to-right" evidence="7">
        <dbReference type="Rhea" id="RHEA:67005"/>
    </physiologicalReaction>
</comment>
<evidence type="ECO:0000256" key="6">
    <source>
        <dbReference type="ARBA" id="ARBA00023242"/>
    </source>
</evidence>
<dbReference type="EC" id="3.6.1.74" evidence="8"/>
<keyword evidence="5 8" id="KW-0378">Hydrolase</keyword>
<gene>
    <name evidence="11" type="ORF">VTJ83DRAFT_3622</name>
</gene>
<dbReference type="Pfam" id="PF02940">
    <property type="entry name" value="mRNA_triPase"/>
    <property type="match status" value="1"/>
</dbReference>
<feature type="compositionally biased region" description="Pro residues" evidence="9">
    <location>
        <begin position="529"/>
        <end position="539"/>
    </location>
</feature>
<feature type="compositionally biased region" description="Pro residues" evidence="9">
    <location>
        <begin position="188"/>
        <end position="214"/>
    </location>
</feature>